<feature type="transmembrane region" description="Helical" evidence="2">
    <location>
        <begin position="217"/>
        <end position="239"/>
    </location>
</feature>
<keyword evidence="4" id="KW-1185">Reference proteome</keyword>
<organism evidence="3 4">
    <name type="scientific">Tetrapyrgos nigripes</name>
    <dbReference type="NCBI Taxonomy" id="182062"/>
    <lineage>
        <taxon>Eukaryota</taxon>
        <taxon>Fungi</taxon>
        <taxon>Dikarya</taxon>
        <taxon>Basidiomycota</taxon>
        <taxon>Agaricomycotina</taxon>
        <taxon>Agaricomycetes</taxon>
        <taxon>Agaricomycetidae</taxon>
        <taxon>Agaricales</taxon>
        <taxon>Marasmiineae</taxon>
        <taxon>Marasmiaceae</taxon>
        <taxon>Tetrapyrgos</taxon>
    </lineage>
</organism>
<feature type="transmembrane region" description="Helical" evidence="2">
    <location>
        <begin position="129"/>
        <end position="152"/>
    </location>
</feature>
<keyword evidence="2" id="KW-0472">Membrane</keyword>
<evidence type="ECO:0000313" key="4">
    <source>
        <dbReference type="Proteomes" id="UP000559256"/>
    </source>
</evidence>
<evidence type="ECO:0000256" key="1">
    <source>
        <dbReference type="SAM" id="MobiDB-lite"/>
    </source>
</evidence>
<comment type="caution">
    <text evidence="3">The sequence shown here is derived from an EMBL/GenBank/DDBJ whole genome shotgun (WGS) entry which is preliminary data.</text>
</comment>
<proteinExistence type="predicted"/>
<feature type="transmembrane region" description="Helical" evidence="2">
    <location>
        <begin position="47"/>
        <end position="76"/>
    </location>
</feature>
<gene>
    <name evidence="3" type="ORF">D9758_015543</name>
</gene>
<evidence type="ECO:0000256" key="2">
    <source>
        <dbReference type="SAM" id="Phobius"/>
    </source>
</evidence>
<dbReference type="Proteomes" id="UP000559256">
    <property type="component" value="Unassembled WGS sequence"/>
</dbReference>
<feature type="transmembrane region" description="Helical" evidence="2">
    <location>
        <begin position="96"/>
        <end position="117"/>
    </location>
</feature>
<protein>
    <submittedName>
        <fullName evidence="3">Uncharacterized protein</fullName>
    </submittedName>
</protein>
<dbReference type="EMBL" id="JAACJM010000263">
    <property type="protein sequence ID" value="KAF5334272.1"/>
    <property type="molecule type" value="Genomic_DNA"/>
</dbReference>
<sequence length="339" mass="37013">MAGLPLPTQLFLTGIFAYLLWGIYVMVFGACIHVLRQKSKSSRQKNVVHIVSTSLLFFLATLALAFSSAQICLELGLFDPSASSETDLFNLIYKEFIFSTGIEVAQLLSTVIAEMILIYRCYVLWSNRFIIIVIPIILSIVETGLLLSDIILVSIEDFPTKPPNPDQTPIKILTAFISVCTTANLSLSLLIGGRIMYLSHTSRSVFGDGIDKRYRRIVAIVLESGILYSAFLIIYLAIILSETGLRAGAQVLQPSVIQITGLAPTLIVVRSGLRVNVSNGIQSSSTLLSSRRMGTRSQTGGSGDGVAVNEQPQTFELKKLDYDQGVSEVQYPKGDPAQV</sequence>
<name>A0A8H5FF42_9AGAR</name>
<accession>A0A8H5FF42</accession>
<feature type="region of interest" description="Disordered" evidence="1">
    <location>
        <begin position="288"/>
        <end position="309"/>
    </location>
</feature>
<dbReference type="OrthoDB" id="3265563at2759"/>
<feature type="transmembrane region" description="Helical" evidence="2">
    <location>
        <begin position="172"/>
        <end position="197"/>
    </location>
</feature>
<keyword evidence="2" id="KW-1133">Transmembrane helix</keyword>
<evidence type="ECO:0000313" key="3">
    <source>
        <dbReference type="EMBL" id="KAF5334272.1"/>
    </source>
</evidence>
<keyword evidence="2" id="KW-0812">Transmembrane</keyword>
<dbReference type="AlphaFoldDB" id="A0A8H5FF42"/>
<feature type="transmembrane region" description="Helical" evidence="2">
    <location>
        <begin position="15"/>
        <end position="35"/>
    </location>
</feature>
<reference evidence="3 4" key="1">
    <citation type="journal article" date="2020" name="ISME J.">
        <title>Uncovering the hidden diversity of litter-decomposition mechanisms in mushroom-forming fungi.</title>
        <authorList>
            <person name="Floudas D."/>
            <person name="Bentzer J."/>
            <person name="Ahren D."/>
            <person name="Johansson T."/>
            <person name="Persson P."/>
            <person name="Tunlid A."/>
        </authorList>
    </citation>
    <scope>NUCLEOTIDE SEQUENCE [LARGE SCALE GENOMIC DNA]</scope>
    <source>
        <strain evidence="3 4">CBS 291.85</strain>
    </source>
</reference>